<reference evidence="4" key="1">
    <citation type="submission" date="2021-01" db="UniProtKB">
        <authorList>
            <consortium name="EnsemblMetazoa"/>
        </authorList>
    </citation>
    <scope>IDENTIFICATION</scope>
</reference>
<evidence type="ECO:0000256" key="1">
    <source>
        <dbReference type="ARBA" id="ARBA00001613"/>
    </source>
</evidence>
<organism evidence="4 5">
    <name type="scientific">Clytia hemisphaerica</name>
    <dbReference type="NCBI Taxonomy" id="252671"/>
    <lineage>
        <taxon>Eukaryota</taxon>
        <taxon>Metazoa</taxon>
        <taxon>Cnidaria</taxon>
        <taxon>Hydrozoa</taxon>
        <taxon>Hydroidolina</taxon>
        <taxon>Leptothecata</taxon>
        <taxon>Obeliida</taxon>
        <taxon>Clytiidae</taxon>
        <taxon>Clytia</taxon>
    </lineage>
</organism>
<dbReference type="RefSeq" id="XP_066916242.1">
    <property type="nucleotide sequence ID" value="XM_067060141.1"/>
</dbReference>
<dbReference type="PANTHER" id="PTHR43798">
    <property type="entry name" value="MONOACYLGLYCEROL LIPASE"/>
    <property type="match status" value="1"/>
</dbReference>
<feature type="compositionally biased region" description="Low complexity" evidence="3">
    <location>
        <begin position="143"/>
        <end position="165"/>
    </location>
</feature>
<evidence type="ECO:0000256" key="2">
    <source>
        <dbReference type="ARBA" id="ARBA00013254"/>
    </source>
</evidence>
<dbReference type="PANTHER" id="PTHR43798:SF5">
    <property type="entry name" value="MONOACYLGLYCEROL LIPASE ABHD6"/>
    <property type="match status" value="1"/>
</dbReference>
<feature type="region of interest" description="Disordered" evidence="3">
    <location>
        <begin position="111"/>
        <end position="165"/>
    </location>
</feature>
<dbReference type="Gene3D" id="3.40.50.1820">
    <property type="entry name" value="alpha/beta hydrolase"/>
    <property type="match status" value="1"/>
</dbReference>
<evidence type="ECO:0000256" key="3">
    <source>
        <dbReference type="SAM" id="MobiDB-lite"/>
    </source>
</evidence>
<dbReference type="InterPro" id="IPR029058">
    <property type="entry name" value="AB_hydrolase_fold"/>
</dbReference>
<dbReference type="OrthoDB" id="428974at2759"/>
<dbReference type="EnsemblMetazoa" id="CLYHEMT002179.1">
    <property type="protein sequence ID" value="CLYHEMP002179.1"/>
    <property type="gene ID" value="CLYHEMG002179"/>
</dbReference>
<evidence type="ECO:0000313" key="5">
    <source>
        <dbReference type="Proteomes" id="UP000594262"/>
    </source>
</evidence>
<protein>
    <recommendedName>
        <fullName evidence="2">acylglycerol lipase</fullName>
        <ecNumber evidence="2">3.1.1.23</ecNumber>
    </recommendedName>
</protein>
<dbReference type="EC" id="3.1.1.23" evidence="2"/>
<dbReference type="SUPFAM" id="SSF53474">
    <property type="entry name" value="alpha/beta-Hydrolases"/>
    <property type="match status" value="1"/>
</dbReference>
<name>A0A7M5UVX1_9CNID</name>
<dbReference type="GO" id="GO:0047372">
    <property type="term" value="F:monoacylglycerol lipase activity"/>
    <property type="evidence" value="ECO:0007669"/>
    <property type="project" value="UniProtKB-EC"/>
</dbReference>
<feature type="compositionally biased region" description="Polar residues" evidence="3">
    <location>
        <begin position="132"/>
        <end position="142"/>
    </location>
</feature>
<comment type="catalytic activity">
    <reaction evidence="1">
        <text>Hydrolyzes glycerol monoesters of long-chain fatty acids.</text>
        <dbReference type="EC" id="3.1.1.23"/>
    </reaction>
</comment>
<sequence length="165" mass="18659">MFQRMAFHEETSDTVRQKISTFEISSFALKAIMQGQNWYESTEEYHASLILPVLLVYGKGDQFVTLGEEQWMQETIFGADLEVIEGAGHMVILEKPTHVNDAIHRFLNRDSSTWSSHPAPEERPPGRGAAFQSPQLLENSEASVRSNGGRLSRLSRTSIRSKTMM</sequence>
<dbReference type="GO" id="GO:0046464">
    <property type="term" value="P:acylglycerol catabolic process"/>
    <property type="evidence" value="ECO:0007669"/>
    <property type="project" value="TreeGrafter"/>
</dbReference>
<evidence type="ECO:0000313" key="4">
    <source>
        <dbReference type="EnsemblMetazoa" id="CLYHEMP002179.1"/>
    </source>
</evidence>
<dbReference type="GO" id="GO:0016020">
    <property type="term" value="C:membrane"/>
    <property type="evidence" value="ECO:0007669"/>
    <property type="project" value="TreeGrafter"/>
</dbReference>
<accession>A0A7M5UVX1</accession>
<dbReference type="InterPro" id="IPR050266">
    <property type="entry name" value="AB_hydrolase_sf"/>
</dbReference>
<dbReference type="AlphaFoldDB" id="A0A7M5UVX1"/>
<dbReference type="GeneID" id="136803420"/>
<dbReference type="Proteomes" id="UP000594262">
    <property type="component" value="Unplaced"/>
</dbReference>
<proteinExistence type="predicted"/>
<keyword evidence="5" id="KW-1185">Reference proteome</keyword>